<organism evidence="8 9">
    <name type="scientific">Plantactinospora solaniradicis</name>
    <dbReference type="NCBI Taxonomy" id="1723736"/>
    <lineage>
        <taxon>Bacteria</taxon>
        <taxon>Bacillati</taxon>
        <taxon>Actinomycetota</taxon>
        <taxon>Actinomycetes</taxon>
        <taxon>Micromonosporales</taxon>
        <taxon>Micromonosporaceae</taxon>
        <taxon>Plantactinospora</taxon>
    </lineage>
</organism>
<protein>
    <submittedName>
        <fullName evidence="8">Lipopolysaccharide assembly protein LapA domain-containing protein</fullName>
    </submittedName>
</protein>
<dbReference type="EMBL" id="JBHSPR010000053">
    <property type="protein sequence ID" value="MFC6021684.1"/>
    <property type="molecule type" value="Genomic_DNA"/>
</dbReference>
<evidence type="ECO:0000313" key="8">
    <source>
        <dbReference type="EMBL" id="MFC6021684.1"/>
    </source>
</evidence>
<gene>
    <name evidence="8" type="ORF">ACFP2T_36660</name>
</gene>
<keyword evidence="4 6" id="KW-0472">Membrane</keyword>
<keyword evidence="2 6" id="KW-0812">Transmembrane</keyword>
<feature type="domain" description="Lipopolysaccharide assembly protein A" evidence="7">
    <location>
        <begin position="26"/>
        <end position="66"/>
    </location>
</feature>
<evidence type="ECO:0000256" key="3">
    <source>
        <dbReference type="ARBA" id="ARBA00022989"/>
    </source>
</evidence>
<evidence type="ECO:0000256" key="6">
    <source>
        <dbReference type="SAM" id="Phobius"/>
    </source>
</evidence>
<evidence type="ECO:0000256" key="2">
    <source>
        <dbReference type="ARBA" id="ARBA00022692"/>
    </source>
</evidence>
<dbReference type="InterPro" id="IPR010445">
    <property type="entry name" value="LapA_dom"/>
</dbReference>
<keyword evidence="9" id="KW-1185">Reference proteome</keyword>
<accession>A0ABW1KKZ0</accession>
<keyword evidence="1" id="KW-1003">Cell membrane</keyword>
<comment type="caution">
    <text evidence="8">The sequence shown here is derived from an EMBL/GenBank/DDBJ whole genome shotgun (WGS) entry which is preliminary data.</text>
</comment>
<reference evidence="9" key="1">
    <citation type="journal article" date="2019" name="Int. J. Syst. Evol. Microbiol.">
        <title>The Global Catalogue of Microorganisms (GCM) 10K type strain sequencing project: providing services to taxonomists for standard genome sequencing and annotation.</title>
        <authorList>
            <consortium name="The Broad Institute Genomics Platform"/>
            <consortium name="The Broad Institute Genome Sequencing Center for Infectious Disease"/>
            <person name="Wu L."/>
            <person name="Ma J."/>
        </authorList>
    </citation>
    <scope>NUCLEOTIDE SEQUENCE [LARGE SCALE GENOMIC DNA]</scope>
    <source>
        <strain evidence="9">ZS-35-S2</strain>
    </source>
</reference>
<keyword evidence="3 6" id="KW-1133">Transmembrane helix</keyword>
<evidence type="ECO:0000259" key="7">
    <source>
        <dbReference type="Pfam" id="PF06305"/>
    </source>
</evidence>
<evidence type="ECO:0000256" key="4">
    <source>
        <dbReference type="ARBA" id="ARBA00023136"/>
    </source>
</evidence>
<dbReference type="Pfam" id="PF06305">
    <property type="entry name" value="LapA_dom"/>
    <property type="match status" value="1"/>
</dbReference>
<dbReference type="Proteomes" id="UP001596203">
    <property type="component" value="Unassembled WGS sequence"/>
</dbReference>
<feature type="compositionally biased region" description="Polar residues" evidence="5">
    <location>
        <begin position="85"/>
        <end position="94"/>
    </location>
</feature>
<evidence type="ECO:0000313" key="9">
    <source>
        <dbReference type="Proteomes" id="UP001596203"/>
    </source>
</evidence>
<evidence type="ECO:0000256" key="1">
    <source>
        <dbReference type="ARBA" id="ARBA00022475"/>
    </source>
</evidence>
<feature type="region of interest" description="Disordered" evidence="5">
    <location>
        <begin position="72"/>
        <end position="94"/>
    </location>
</feature>
<sequence length="94" mass="9738">MARTRGLWIALAASAAMLLLLIFILQNGQPSDVHFLGAHGQLPMGVALLLAAVTGALLVTLPILLRTGMRRGLRRRGSTDPATAAGSSNAEPAP</sequence>
<proteinExistence type="predicted"/>
<name>A0ABW1KKZ0_9ACTN</name>
<dbReference type="RefSeq" id="WP_377430207.1">
    <property type="nucleotide sequence ID" value="NZ_JBHSPR010000053.1"/>
</dbReference>
<feature type="transmembrane region" description="Helical" evidence="6">
    <location>
        <begin position="46"/>
        <end position="65"/>
    </location>
</feature>
<evidence type="ECO:0000256" key="5">
    <source>
        <dbReference type="SAM" id="MobiDB-lite"/>
    </source>
</evidence>